<dbReference type="EMBL" id="SEYY01016071">
    <property type="protein sequence ID" value="KAB7499919.1"/>
    <property type="molecule type" value="Genomic_DNA"/>
</dbReference>
<comment type="caution">
    <text evidence="2">The sequence shown here is derived from an EMBL/GenBank/DDBJ whole genome shotgun (WGS) entry which is preliminary data.</text>
</comment>
<feature type="region of interest" description="Disordered" evidence="1">
    <location>
        <begin position="56"/>
        <end position="105"/>
    </location>
</feature>
<evidence type="ECO:0000313" key="3">
    <source>
        <dbReference type="Proteomes" id="UP000326759"/>
    </source>
</evidence>
<keyword evidence="3" id="KW-1185">Reference proteome</keyword>
<feature type="region of interest" description="Disordered" evidence="1">
    <location>
        <begin position="1"/>
        <end position="25"/>
    </location>
</feature>
<protein>
    <submittedName>
        <fullName evidence="2">Uncharacterized protein</fullName>
    </submittedName>
</protein>
<name>A0A5N5T1Q5_9CRUS</name>
<dbReference type="Proteomes" id="UP000326759">
    <property type="component" value="Unassembled WGS sequence"/>
</dbReference>
<feature type="compositionally biased region" description="Polar residues" evidence="1">
    <location>
        <begin position="56"/>
        <end position="65"/>
    </location>
</feature>
<dbReference type="OrthoDB" id="333905at2759"/>
<sequence length="135" mass="14911">MWPSDGAKPINKSSNKRSAEDGDDWAYRGFEDMRSRHPMFRMPNWMSEDDDISNLASRMSHSPHFSSMGRRGHPTRERPGSGGSGVDEDGVDGPNIDRGFLNTNSPNAVRIPIRIEAEAPPGCMPVQPQGRTTTS</sequence>
<reference evidence="2 3" key="1">
    <citation type="journal article" date="2019" name="PLoS Biol.">
        <title>Sex chromosomes control vertical transmission of feminizing Wolbachia symbionts in an isopod.</title>
        <authorList>
            <person name="Becking T."/>
            <person name="Chebbi M.A."/>
            <person name="Giraud I."/>
            <person name="Moumen B."/>
            <person name="Laverre T."/>
            <person name="Caubet Y."/>
            <person name="Peccoud J."/>
            <person name="Gilbert C."/>
            <person name="Cordaux R."/>
        </authorList>
    </citation>
    <scope>NUCLEOTIDE SEQUENCE [LARGE SCALE GENOMIC DNA]</scope>
    <source>
        <strain evidence="2">ANa2</strain>
        <tissue evidence="2">Whole body excluding digestive tract and cuticle</tissue>
    </source>
</reference>
<gene>
    <name evidence="2" type="ORF">Anas_01921</name>
</gene>
<accession>A0A5N5T1Q5</accession>
<evidence type="ECO:0000256" key="1">
    <source>
        <dbReference type="SAM" id="MobiDB-lite"/>
    </source>
</evidence>
<evidence type="ECO:0000313" key="2">
    <source>
        <dbReference type="EMBL" id="KAB7499919.1"/>
    </source>
</evidence>
<organism evidence="2 3">
    <name type="scientific">Armadillidium nasatum</name>
    <dbReference type="NCBI Taxonomy" id="96803"/>
    <lineage>
        <taxon>Eukaryota</taxon>
        <taxon>Metazoa</taxon>
        <taxon>Ecdysozoa</taxon>
        <taxon>Arthropoda</taxon>
        <taxon>Crustacea</taxon>
        <taxon>Multicrustacea</taxon>
        <taxon>Malacostraca</taxon>
        <taxon>Eumalacostraca</taxon>
        <taxon>Peracarida</taxon>
        <taxon>Isopoda</taxon>
        <taxon>Oniscidea</taxon>
        <taxon>Crinocheta</taxon>
        <taxon>Armadillidiidae</taxon>
        <taxon>Armadillidium</taxon>
    </lineage>
</organism>
<feature type="region of interest" description="Disordered" evidence="1">
    <location>
        <begin position="116"/>
        <end position="135"/>
    </location>
</feature>
<proteinExistence type="predicted"/>
<dbReference type="AlphaFoldDB" id="A0A5N5T1Q5"/>